<sequence>MKKGNRIWVVTFPKYSTKGDPTRVYYKEETFLKGISGYVGKVTVQIYDAIEEMEQDGIGKDICESYIKTQLRDKRLGVILDGDEDDLKDINIFMEYLKKHIPKKGYMDSILQKFESSRLSRKSFESCVKKHQKILLYHISSDVEWYEELFKINNFRITKNMVLLTDEKTIENMKRAKENIK</sequence>
<protein>
    <submittedName>
        <fullName evidence="1">Uncharacterized protein</fullName>
    </submittedName>
</protein>
<organism evidence="1">
    <name type="scientific">uncultured marine phage</name>
    <dbReference type="NCBI Taxonomy" id="707152"/>
    <lineage>
        <taxon>Viruses</taxon>
        <taxon>environmental samples</taxon>
    </lineage>
</organism>
<proteinExistence type="predicted"/>
<dbReference type="EMBL" id="OU342829">
    <property type="protein sequence ID" value="CAG7580150.1"/>
    <property type="molecule type" value="Genomic_DNA"/>
</dbReference>
<name>A0A8D9CBY8_9VIRU</name>
<accession>A0A8D9CBY8</accession>
<evidence type="ECO:0000313" key="1">
    <source>
        <dbReference type="EMBL" id="CAG7580150.1"/>
    </source>
</evidence>
<gene>
    <name evidence="1" type="ORF">SLAVMIC_00272</name>
</gene>
<reference evidence="1" key="1">
    <citation type="submission" date="2021-06" db="EMBL/GenBank/DDBJ databases">
        <authorList>
            <person name="Gannon L."/>
            <person name="Redgwell R T."/>
            <person name="Michniewski S."/>
            <person name="Harrison D C."/>
            <person name="Millard A."/>
        </authorList>
    </citation>
    <scope>NUCLEOTIDE SEQUENCE</scope>
</reference>